<evidence type="ECO:0000256" key="1">
    <source>
        <dbReference type="SAM" id="SignalP"/>
    </source>
</evidence>
<feature type="signal peptide" evidence="1">
    <location>
        <begin position="1"/>
        <end position="18"/>
    </location>
</feature>
<sequence length="178" mass="20942">MPAIWNIYSIFFIKSSLSINNFDDGCCCCCCSENHVLYDNDDDGLFDNDDNNRLFIGKNRYVVEDSLLRFFPGDACDSQIRRAFDADIKSRKSQLFDRPALIKHERFLLFRWKARKKKKTYFELRIDDDDDRCGWSSISDEDDDDEEIEAEIVPIKLAIIIMLANQMNNQLRKNTQKK</sequence>
<evidence type="ECO:0000313" key="2">
    <source>
        <dbReference type="EMBL" id="KAH9417828.1"/>
    </source>
</evidence>
<keyword evidence="3" id="KW-1185">Reference proteome</keyword>
<reference evidence="2 3" key="2">
    <citation type="journal article" date="2022" name="Mol. Biol. Evol.">
        <title>Comparative Genomics Reveals Insights into the Divergent Evolution of Astigmatic Mites and Household Pest Adaptations.</title>
        <authorList>
            <person name="Xiong Q."/>
            <person name="Wan A.T."/>
            <person name="Liu X."/>
            <person name="Fung C.S."/>
            <person name="Xiao X."/>
            <person name="Malainual N."/>
            <person name="Hou J."/>
            <person name="Wang L."/>
            <person name="Wang M."/>
            <person name="Yang K.Y."/>
            <person name="Cui Y."/>
            <person name="Leung E.L."/>
            <person name="Nong W."/>
            <person name="Shin S.K."/>
            <person name="Au S.W."/>
            <person name="Jeong K.Y."/>
            <person name="Chew F.T."/>
            <person name="Hui J.H."/>
            <person name="Leung T.F."/>
            <person name="Tungtrongchitr A."/>
            <person name="Zhong N."/>
            <person name="Liu Z."/>
            <person name="Tsui S.K."/>
        </authorList>
    </citation>
    <scope>NUCLEOTIDE SEQUENCE [LARGE SCALE GENOMIC DNA]</scope>
    <source>
        <strain evidence="2">Derp</strain>
    </source>
</reference>
<accession>A0ABQ8J5N4</accession>
<evidence type="ECO:0000313" key="3">
    <source>
        <dbReference type="Proteomes" id="UP000887458"/>
    </source>
</evidence>
<protein>
    <submittedName>
        <fullName evidence="2">Uncharacterized protein</fullName>
    </submittedName>
</protein>
<dbReference type="EMBL" id="NJHN03000072">
    <property type="protein sequence ID" value="KAH9417828.1"/>
    <property type="molecule type" value="Genomic_DNA"/>
</dbReference>
<name>A0ABQ8J5N4_DERPT</name>
<gene>
    <name evidence="2" type="ORF">DERP_013088</name>
</gene>
<feature type="chain" id="PRO_5047206668" evidence="1">
    <location>
        <begin position="19"/>
        <end position="178"/>
    </location>
</feature>
<keyword evidence="1" id="KW-0732">Signal</keyword>
<proteinExistence type="predicted"/>
<reference evidence="2 3" key="1">
    <citation type="journal article" date="2018" name="J. Allergy Clin. Immunol.">
        <title>High-quality assembly of Dermatophagoides pteronyssinus genome and transcriptome reveals a wide range of novel allergens.</title>
        <authorList>
            <person name="Liu X.Y."/>
            <person name="Yang K.Y."/>
            <person name="Wang M.Q."/>
            <person name="Kwok J.S."/>
            <person name="Zeng X."/>
            <person name="Yang Z."/>
            <person name="Xiao X.J."/>
            <person name="Lau C.P."/>
            <person name="Li Y."/>
            <person name="Huang Z.M."/>
            <person name="Ba J.G."/>
            <person name="Yim A.K."/>
            <person name="Ouyang C.Y."/>
            <person name="Ngai S.M."/>
            <person name="Chan T.F."/>
            <person name="Leung E.L."/>
            <person name="Liu L."/>
            <person name="Liu Z.G."/>
            <person name="Tsui S.K."/>
        </authorList>
    </citation>
    <scope>NUCLEOTIDE SEQUENCE [LARGE SCALE GENOMIC DNA]</scope>
    <source>
        <strain evidence="2">Derp</strain>
    </source>
</reference>
<organism evidence="2 3">
    <name type="scientific">Dermatophagoides pteronyssinus</name>
    <name type="common">European house dust mite</name>
    <dbReference type="NCBI Taxonomy" id="6956"/>
    <lineage>
        <taxon>Eukaryota</taxon>
        <taxon>Metazoa</taxon>
        <taxon>Ecdysozoa</taxon>
        <taxon>Arthropoda</taxon>
        <taxon>Chelicerata</taxon>
        <taxon>Arachnida</taxon>
        <taxon>Acari</taxon>
        <taxon>Acariformes</taxon>
        <taxon>Sarcoptiformes</taxon>
        <taxon>Astigmata</taxon>
        <taxon>Psoroptidia</taxon>
        <taxon>Analgoidea</taxon>
        <taxon>Pyroglyphidae</taxon>
        <taxon>Dermatophagoidinae</taxon>
        <taxon>Dermatophagoides</taxon>
    </lineage>
</organism>
<comment type="caution">
    <text evidence="2">The sequence shown here is derived from an EMBL/GenBank/DDBJ whole genome shotgun (WGS) entry which is preliminary data.</text>
</comment>
<dbReference type="Proteomes" id="UP000887458">
    <property type="component" value="Unassembled WGS sequence"/>
</dbReference>